<dbReference type="PANTHER" id="PTHR30404">
    <property type="entry name" value="N-ACETYLMURAMOYL-L-ALANINE AMIDASE"/>
    <property type="match status" value="1"/>
</dbReference>
<dbReference type="Proteomes" id="UP000182841">
    <property type="component" value="Unassembled WGS sequence"/>
</dbReference>
<evidence type="ECO:0000256" key="3">
    <source>
        <dbReference type="SAM" id="SignalP"/>
    </source>
</evidence>
<dbReference type="GO" id="GO:0030288">
    <property type="term" value="C:outer membrane-bounded periplasmic space"/>
    <property type="evidence" value="ECO:0007669"/>
    <property type="project" value="TreeGrafter"/>
</dbReference>
<dbReference type="EMBL" id="FOGO01000001">
    <property type="protein sequence ID" value="SER39056.1"/>
    <property type="molecule type" value="Genomic_DNA"/>
</dbReference>
<feature type="signal peptide" evidence="3">
    <location>
        <begin position="1"/>
        <end position="25"/>
    </location>
</feature>
<evidence type="ECO:0000256" key="1">
    <source>
        <dbReference type="ARBA" id="ARBA00022801"/>
    </source>
</evidence>
<dbReference type="RefSeq" id="WP_074998518.1">
    <property type="nucleotide sequence ID" value="NZ_FOGO01000001.1"/>
</dbReference>
<dbReference type="AlphaFoldDB" id="A0A1H9NSW8"/>
<accession>A0A1H9NSW8</accession>
<dbReference type="GO" id="GO:0009253">
    <property type="term" value="P:peptidoglycan catabolic process"/>
    <property type="evidence" value="ECO:0007669"/>
    <property type="project" value="InterPro"/>
</dbReference>
<gene>
    <name evidence="5" type="ORF">SAMN05421870_101642</name>
</gene>
<dbReference type="STRING" id="943816.AN217_08865"/>
<sequence>MRFVKRRTARRTAALLIAGAVCAGAAGCGLSGGHGGSPGRSGKPSRSSSAGKTAGKTAGKDSGKETGRSGSEHGGADRHDKGGGGHSGSHPHGKDPLRGKVIVIDPGHNPRNRDQPDKISRSVDIGTGKKECDTTGTATNSGYSEAEFTLALAHRVRTELRKRGATVKFTHDGEEPYGPCVDERAKKGNRAHADAAVSLHADGAPGGSRGFHVILPASVHRGDADTRAVAGPSRRLGTDLRDAFRKATGTRPANYLGNGEGLDTRDDLGGLNLSTVPKVFLECGNMRDAADAALLTSRKWREKAARGVADGITAFLT</sequence>
<dbReference type="SUPFAM" id="SSF53187">
    <property type="entry name" value="Zn-dependent exopeptidases"/>
    <property type="match status" value="1"/>
</dbReference>
<feature type="compositionally biased region" description="Basic and acidic residues" evidence="2">
    <location>
        <begin position="58"/>
        <end position="83"/>
    </location>
</feature>
<feature type="compositionally biased region" description="Low complexity" evidence="2">
    <location>
        <begin position="40"/>
        <end position="51"/>
    </location>
</feature>
<dbReference type="Pfam" id="PF01520">
    <property type="entry name" value="Amidase_3"/>
    <property type="match status" value="1"/>
</dbReference>
<feature type="compositionally biased region" description="Basic and acidic residues" evidence="2">
    <location>
        <begin position="111"/>
        <end position="133"/>
    </location>
</feature>
<keyword evidence="3" id="KW-0732">Signal</keyword>
<evidence type="ECO:0000259" key="4">
    <source>
        <dbReference type="SMART" id="SM00646"/>
    </source>
</evidence>
<proteinExistence type="predicted"/>
<organism evidence="5 6">
    <name type="scientific">Streptomyces qinglanensis</name>
    <dbReference type="NCBI Taxonomy" id="943816"/>
    <lineage>
        <taxon>Bacteria</taxon>
        <taxon>Bacillati</taxon>
        <taxon>Actinomycetota</taxon>
        <taxon>Actinomycetes</taxon>
        <taxon>Kitasatosporales</taxon>
        <taxon>Streptomycetaceae</taxon>
        <taxon>Streptomyces</taxon>
    </lineage>
</organism>
<dbReference type="PANTHER" id="PTHR30404:SF0">
    <property type="entry name" value="N-ACETYLMURAMOYL-L-ALANINE AMIDASE AMIC"/>
    <property type="match status" value="1"/>
</dbReference>
<dbReference type="InterPro" id="IPR050695">
    <property type="entry name" value="N-acetylmuramoyl_amidase_3"/>
</dbReference>
<dbReference type="Gene3D" id="3.40.630.40">
    <property type="entry name" value="Zn-dependent exopeptidases"/>
    <property type="match status" value="1"/>
</dbReference>
<protein>
    <submittedName>
        <fullName evidence="5">N-acetylmuramoyl-L-alanine amidase</fullName>
    </submittedName>
</protein>
<feature type="chain" id="PRO_5010183881" evidence="3">
    <location>
        <begin position="26"/>
        <end position="317"/>
    </location>
</feature>
<dbReference type="GO" id="GO:0008745">
    <property type="term" value="F:N-acetylmuramoyl-L-alanine amidase activity"/>
    <property type="evidence" value="ECO:0007669"/>
    <property type="project" value="InterPro"/>
</dbReference>
<keyword evidence="6" id="KW-1185">Reference proteome</keyword>
<reference evidence="6" key="1">
    <citation type="submission" date="2016-10" db="EMBL/GenBank/DDBJ databases">
        <authorList>
            <person name="Varghese N."/>
            <person name="Submissions S."/>
        </authorList>
    </citation>
    <scope>NUCLEOTIDE SEQUENCE [LARGE SCALE GENOMIC DNA]</scope>
    <source>
        <strain evidence="6">CGMCC 4.6825</strain>
    </source>
</reference>
<dbReference type="PROSITE" id="PS51257">
    <property type="entry name" value="PROKAR_LIPOPROTEIN"/>
    <property type="match status" value="1"/>
</dbReference>
<name>A0A1H9NSW8_9ACTN</name>
<dbReference type="OrthoDB" id="3268878at2"/>
<feature type="domain" description="MurNAc-LAA" evidence="4">
    <location>
        <begin position="185"/>
        <end position="313"/>
    </location>
</feature>
<dbReference type="InterPro" id="IPR002508">
    <property type="entry name" value="MurNAc-LAA_cat"/>
</dbReference>
<evidence type="ECO:0000256" key="2">
    <source>
        <dbReference type="SAM" id="MobiDB-lite"/>
    </source>
</evidence>
<evidence type="ECO:0000313" key="5">
    <source>
        <dbReference type="EMBL" id="SER39056.1"/>
    </source>
</evidence>
<dbReference type="CDD" id="cd02696">
    <property type="entry name" value="MurNAc-LAA"/>
    <property type="match status" value="1"/>
</dbReference>
<evidence type="ECO:0000313" key="6">
    <source>
        <dbReference type="Proteomes" id="UP000182841"/>
    </source>
</evidence>
<keyword evidence="1" id="KW-0378">Hydrolase</keyword>
<feature type="region of interest" description="Disordered" evidence="2">
    <location>
        <begin position="32"/>
        <end position="138"/>
    </location>
</feature>
<dbReference type="SMART" id="SM00646">
    <property type="entry name" value="Ami_3"/>
    <property type="match status" value="1"/>
</dbReference>